<name>A0A1H0AMB5_9SPHI</name>
<evidence type="ECO:0000256" key="1">
    <source>
        <dbReference type="SAM" id="Coils"/>
    </source>
</evidence>
<proteinExistence type="predicted"/>
<dbReference type="RefSeq" id="WP_083361968.1">
    <property type="nucleotide sequence ID" value="NZ_FNGY01000007.1"/>
</dbReference>
<reference evidence="3" key="1">
    <citation type="submission" date="2016-10" db="EMBL/GenBank/DDBJ databases">
        <authorList>
            <person name="Varghese N."/>
            <person name="Submissions S."/>
        </authorList>
    </citation>
    <scope>NUCLEOTIDE SEQUENCE [LARGE SCALE GENOMIC DNA]</scope>
    <source>
        <strain evidence="3">DSM 19110</strain>
    </source>
</reference>
<feature type="coiled-coil region" evidence="1">
    <location>
        <begin position="324"/>
        <end position="351"/>
    </location>
</feature>
<accession>A0A1H0AMB5</accession>
<dbReference type="AlphaFoldDB" id="A0A1H0AMB5"/>
<dbReference type="Proteomes" id="UP000183200">
    <property type="component" value="Unassembled WGS sequence"/>
</dbReference>
<dbReference type="EMBL" id="FNGY01000007">
    <property type="protein sequence ID" value="SDN34722.1"/>
    <property type="molecule type" value="Genomic_DNA"/>
</dbReference>
<sequence>MKCYFKIITLSFLISVIYQPDLQAQNMLDLQGWVTGSGSSGVFNGNGLSTENIREWGEGPDGQRAVLWKAIPDGNVDPDGGWNVEFFPISHTNMYRFTVWIKKTNSLDGTTYFGCQNVRNLDGSNNDNPYFLARKLPEINKWYLLIGYIHASNDESLVNYGGVYDGTTGAKVGTATDFKFIPGAVNTNHRTYLFYDPNVNDRQFFYAPRVDLVNGNEPTIASLLGLQGASGDLAYFPGKVGIKTSVPGDYELAVKGKIHAQEIKVEGGIWPDYVFEDDYKLLSLPDLEKYIKLNKHLPSMAPAKKMESDGVSLGETNRKLLEKLEEVTLHLINLDKKVSLLEKENAKLKKQKIK</sequence>
<keyword evidence="1" id="KW-0175">Coiled coil</keyword>
<protein>
    <submittedName>
        <fullName evidence="2">Uncharacterized protein</fullName>
    </submittedName>
</protein>
<evidence type="ECO:0000313" key="2">
    <source>
        <dbReference type="EMBL" id="SDN34722.1"/>
    </source>
</evidence>
<gene>
    <name evidence="2" type="ORF">SAMN05421820_107144</name>
</gene>
<keyword evidence="3" id="KW-1185">Reference proteome</keyword>
<evidence type="ECO:0000313" key="3">
    <source>
        <dbReference type="Proteomes" id="UP000183200"/>
    </source>
</evidence>
<organism evidence="2 3">
    <name type="scientific">Pedobacter steynii</name>
    <dbReference type="NCBI Taxonomy" id="430522"/>
    <lineage>
        <taxon>Bacteria</taxon>
        <taxon>Pseudomonadati</taxon>
        <taxon>Bacteroidota</taxon>
        <taxon>Sphingobacteriia</taxon>
        <taxon>Sphingobacteriales</taxon>
        <taxon>Sphingobacteriaceae</taxon>
        <taxon>Pedobacter</taxon>
    </lineage>
</organism>